<evidence type="ECO:0000256" key="1">
    <source>
        <dbReference type="ARBA" id="ARBA00007831"/>
    </source>
</evidence>
<sequence length="71" mass="7550">MTQLEQTPQLIAAADAIQTAMKGLGTDDPALIRSLASHSNAELQVIRATYEAKYARCLVDDIKGDTGGECV</sequence>
<evidence type="ECO:0000313" key="5">
    <source>
        <dbReference type="Proteomes" id="UP000265618"/>
    </source>
</evidence>
<evidence type="ECO:0000256" key="2">
    <source>
        <dbReference type="ARBA" id="ARBA00022737"/>
    </source>
</evidence>
<dbReference type="Gene3D" id="1.10.220.10">
    <property type="entry name" value="Annexin"/>
    <property type="match status" value="1"/>
</dbReference>
<dbReference type="InterPro" id="IPR001464">
    <property type="entry name" value="Annexin"/>
</dbReference>
<name>A0A9K3CY69_9EUKA</name>
<proteinExistence type="inferred from homology"/>
<evidence type="ECO:0000256" key="3">
    <source>
        <dbReference type="ARBA" id="ARBA00023216"/>
    </source>
</evidence>
<dbReference type="PROSITE" id="PS51897">
    <property type="entry name" value="ANNEXIN_2"/>
    <property type="match status" value="1"/>
</dbReference>
<reference evidence="4 5" key="1">
    <citation type="journal article" date="2018" name="PLoS ONE">
        <title>The draft genome of Kipferlia bialata reveals reductive genome evolution in fornicate parasites.</title>
        <authorList>
            <person name="Tanifuji G."/>
            <person name="Takabayashi S."/>
            <person name="Kume K."/>
            <person name="Takagi M."/>
            <person name="Nakayama T."/>
            <person name="Kamikawa R."/>
            <person name="Inagaki Y."/>
            <person name="Hashimoto T."/>
        </authorList>
    </citation>
    <scope>NUCLEOTIDE SEQUENCE [LARGE SCALE GENOMIC DNA]</scope>
    <source>
        <strain evidence="4">NY0173</strain>
    </source>
</reference>
<dbReference type="InterPro" id="IPR018502">
    <property type="entry name" value="Annexin_repeat"/>
</dbReference>
<dbReference type="GO" id="GO:0005544">
    <property type="term" value="F:calcium-dependent phospholipid binding"/>
    <property type="evidence" value="ECO:0007669"/>
    <property type="project" value="InterPro"/>
</dbReference>
<dbReference type="GO" id="GO:0005509">
    <property type="term" value="F:calcium ion binding"/>
    <property type="evidence" value="ECO:0007669"/>
    <property type="project" value="InterPro"/>
</dbReference>
<dbReference type="Pfam" id="PF00191">
    <property type="entry name" value="Annexin"/>
    <property type="match status" value="1"/>
</dbReference>
<evidence type="ECO:0000313" key="4">
    <source>
        <dbReference type="EMBL" id="GIQ84486.1"/>
    </source>
</evidence>
<dbReference type="SMART" id="SM00335">
    <property type="entry name" value="ANX"/>
    <property type="match status" value="1"/>
</dbReference>
<dbReference type="Proteomes" id="UP000265618">
    <property type="component" value="Unassembled WGS sequence"/>
</dbReference>
<dbReference type="EMBL" id="BDIP01001477">
    <property type="protein sequence ID" value="GIQ84486.1"/>
    <property type="molecule type" value="Genomic_DNA"/>
</dbReference>
<comment type="caution">
    <text evidence="4">The sequence shown here is derived from an EMBL/GenBank/DDBJ whole genome shotgun (WGS) entry which is preliminary data.</text>
</comment>
<keyword evidence="2" id="KW-0677">Repeat</keyword>
<dbReference type="OrthoDB" id="37886at2759"/>
<dbReference type="SUPFAM" id="SSF47874">
    <property type="entry name" value="Annexin"/>
    <property type="match status" value="1"/>
</dbReference>
<keyword evidence="3" id="KW-0041">Annexin</keyword>
<comment type="similarity">
    <text evidence="1">Belongs to the annexin family.</text>
</comment>
<dbReference type="PRINTS" id="PR00196">
    <property type="entry name" value="ANNEXIN"/>
</dbReference>
<organism evidence="4 5">
    <name type="scientific">Kipferlia bialata</name>
    <dbReference type="NCBI Taxonomy" id="797122"/>
    <lineage>
        <taxon>Eukaryota</taxon>
        <taxon>Metamonada</taxon>
        <taxon>Carpediemonas-like organisms</taxon>
        <taxon>Kipferlia</taxon>
    </lineage>
</organism>
<gene>
    <name evidence="4" type="ORF">KIPB_005983</name>
</gene>
<dbReference type="InterPro" id="IPR037104">
    <property type="entry name" value="Annexin_sf"/>
</dbReference>
<keyword evidence="5" id="KW-1185">Reference proteome</keyword>
<protein>
    <submittedName>
        <fullName evidence="4">Annexin</fullName>
    </submittedName>
</protein>
<dbReference type="FunFam" id="1.10.220.10:FF:000005">
    <property type="entry name" value="Annexin"/>
    <property type="match status" value="1"/>
</dbReference>
<dbReference type="AlphaFoldDB" id="A0A9K3CY69"/>
<accession>A0A9K3CY69</accession>